<accession>A0A6S6Z7B3</accession>
<keyword evidence="1" id="KW-0808">Transferase</keyword>
<dbReference type="PANTHER" id="PTHR43877:SF2">
    <property type="entry name" value="AMINOALKYLPHOSPHONATE N-ACETYLTRANSFERASE-RELATED"/>
    <property type="match status" value="1"/>
</dbReference>
<evidence type="ECO:0000259" key="3">
    <source>
        <dbReference type="PROSITE" id="PS51186"/>
    </source>
</evidence>
<dbReference type="RefSeq" id="WP_175191245.1">
    <property type="nucleotide sequence ID" value="NZ_CADIJO010000002.1"/>
</dbReference>
<sequence>MNLVYRPARPEDAAACIDLRGRTRENAFSADDLRAVGVTQESWSTGIRDGALPGVVALADGVLAGYCFGDRDSGEIMVLALLPAYEGLGIGRALLAQVMAMLRQAGHTRLFLSCAADPHVRSYGFYRHLGWVATGERDEAGDDVLAYQYE</sequence>
<dbReference type="Proteomes" id="UP000494111">
    <property type="component" value="Unassembled WGS sequence"/>
</dbReference>
<feature type="domain" description="N-acetyltransferase" evidence="3">
    <location>
        <begin position="3"/>
        <end position="150"/>
    </location>
</feature>
<evidence type="ECO:0000256" key="2">
    <source>
        <dbReference type="ARBA" id="ARBA00023315"/>
    </source>
</evidence>
<dbReference type="InterPro" id="IPR050832">
    <property type="entry name" value="Bact_Acetyltransf"/>
</dbReference>
<dbReference type="AlphaFoldDB" id="A0A6S6Z7B3"/>
<dbReference type="Pfam" id="PF00583">
    <property type="entry name" value="Acetyltransf_1"/>
    <property type="match status" value="1"/>
</dbReference>
<protein>
    <recommendedName>
        <fullName evidence="3">N-acetyltransferase domain-containing protein</fullName>
    </recommendedName>
</protein>
<evidence type="ECO:0000256" key="1">
    <source>
        <dbReference type="ARBA" id="ARBA00022679"/>
    </source>
</evidence>
<keyword evidence="2" id="KW-0012">Acyltransferase</keyword>
<dbReference type="PANTHER" id="PTHR43877">
    <property type="entry name" value="AMINOALKYLPHOSPHONATE N-ACETYLTRANSFERASE-RELATED-RELATED"/>
    <property type="match status" value="1"/>
</dbReference>
<evidence type="ECO:0000313" key="5">
    <source>
        <dbReference type="Proteomes" id="UP000494111"/>
    </source>
</evidence>
<dbReference type="InterPro" id="IPR000182">
    <property type="entry name" value="GNAT_dom"/>
</dbReference>
<dbReference type="CDD" id="cd04301">
    <property type="entry name" value="NAT_SF"/>
    <property type="match status" value="1"/>
</dbReference>
<dbReference type="EMBL" id="CADIJO010000002">
    <property type="protein sequence ID" value="CAB3665739.1"/>
    <property type="molecule type" value="Genomic_DNA"/>
</dbReference>
<dbReference type="InterPro" id="IPR016181">
    <property type="entry name" value="Acyl_CoA_acyltransferase"/>
</dbReference>
<proteinExistence type="predicted"/>
<dbReference type="Gene3D" id="3.40.630.30">
    <property type="match status" value="1"/>
</dbReference>
<organism evidence="4 5">
    <name type="scientific">Achromobacter deleyi</name>
    <dbReference type="NCBI Taxonomy" id="1353891"/>
    <lineage>
        <taxon>Bacteria</taxon>
        <taxon>Pseudomonadati</taxon>
        <taxon>Pseudomonadota</taxon>
        <taxon>Betaproteobacteria</taxon>
        <taxon>Burkholderiales</taxon>
        <taxon>Alcaligenaceae</taxon>
        <taxon>Achromobacter</taxon>
    </lineage>
</organism>
<dbReference type="SUPFAM" id="SSF55729">
    <property type="entry name" value="Acyl-CoA N-acyltransferases (Nat)"/>
    <property type="match status" value="1"/>
</dbReference>
<evidence type="ECO:0000313" key="4">
    <source>
        <dbReference type="EMBL" id="CAB3665739.1"/>
    </source>
</evidence>
<gene>
    <name evidence="4" type="ORF">LMG3458_00830</name>
</gene>
<reference evidence="4 5" key="1">
    <citation type="submission" date="2020-04" db="EMBL/GenBank/DDBJ databases">
        <authorList>
            <person name="De Canck E."/>
        </authorList>
    </citation>
    <scope>NUCLEOTIDE SEQUENCE [LARGE SCALE GENOMIC DNA]</scope>
    <source>
        <strain evidence="4 5">LMG 3458</strain>
    </source>
</reference>
<dbReference type="GO" id="GO:0016747">
    <property type="term" value="F:acyltransferase activity, transferring groups other than amino-acyl groups"/>
    <property type="evidence" value="ECO:0007669"/>
    <property type="project" value="InterPro"/>
</dbReference>
<dbReference type="PROSITE" id="PS51186">
    <property type="entry name" value="GNAT"/>
    <property type="match status" value="1"/>
</dbReference>
<name>A0A6S6Z7B3_9BURK</name>